<sequence length="252" mass="27531">MVASRALAFIELELRRLYHDPTEVFTRAVQPALWIGVFGTVMNRFRIIPTGGVDYLSYITPGVLMQSTSFIAIAYGIMLVWERESGILKKVLTAPVSRFLIVLGRSLAGATRALSQLFVVLLIALPLGAHLSLNPASLALAVLAVFVGSMGLTAFSILLASFMKTRERFMGVIQAVTMPLFFASNAIYPVELMPPIIREFSLVNPLTYVIQALREALLYSDYLGSLASLSVVALYSLAFLAAAALSLRRIIE</sequence>
<dbReference type="InterPro" id="IPR051784">
    <property type="entry name" value="Nod_factor_ABC_transporter"/>
</dbReference>
<comment type="caution">
    <text evidence="7">The sequence shown here is derived from an EMBL/GenBank/DDBJ whole genome shotgun (WGS) entry which is preliminary data.</text>
</comment>
<dbReference type="EMBL" id="DTIB01000140">
    <property type="protein sequence ID" value="HGB25926.1"/>
    <property type="molecule type" value="Genomic_DNA"/>
</dbReference>
<reference evidence="7" key="1">
    <citation type="journal article" date="2020" name="mSystems">
        <title>Genome- and Community-Level Interaction Insights into Carbon Utilization and Element Cycling Functions of Hydrothermarchaeota in Hydrothermal Sediment.</title>
        <authorList>
            <person name="Zhou Z."/>
            <person name="Liu Y."/>
            <person name="Xu W."/>
            <person name="Pan J."/>
            <person name="Luo Z.H."/>
            <person name="Li M."/>
        </authorList>
    </citation>
    <scope>NUCLEOTIDE SEQUENCE [LARGE SCALE GENOMIC DNA]</scope>
    <source>
        <strain evidence="7">SpSt-8</strain>
    </source>
</reference>
<dbReference type="InterPro" id="IPR013525">
    <property type="entry name" value="ABC2_TM"/>
</dbReference>
<evidence type="ECO:0000256" key="1">
    <source>
        <dbReference type="ARBA" id="ARBA00004141"/>
    </source>
</evidence>
<evidence type="ECO:0000313" key="7">
    <source>
        <dbReference type="EMBL" id="HGB25926.1"/>
    </source>
</evidence>
<dbReference type="Pfam" id="PF01061">
    <property type="entry name" value="ABC2_membrane"/>
    <property type="match status" value="1"/>
</dbReference>
<dbReference type="PROSITE" id="PS51012">
    <property type="entry name" value="ABC_TM2"/>
    <property type="match status" value="1"/>
</dbReference>
<dbReference type="GO" id="GO:0140359">
    <property type="term" value="F:ABC-type transporter activity"/>
    <property type="evidence" value="ECO:0007669"/>
    <property type="project" value="InterPro"/>
</dbReference>
<feature type="domain" description="ABC transmembrane type-2" evidence="6">
    <location>
        <begin position="22"/>
        <end position="250"/>
    </location>
</feature>
<dbReference type="AlphaFoldDB" id="A0A7C3WUG2"/>
<keyword evidence="4 5" id="KW-0472">Membrane</keyword>
<dbReference type="PANTHER" id="PTHR43229:SF2">
    <property type="entry name" value="NODULATION PROTEIN J"/>
    <property type="match status" value="1"/>
</dbReference>
<comment type="subcellular location">
    <subcellularLocation>
        <location evidence="1">Membrane</location>
        <topology evidence="1">Multi-pass membrane protein</topology>
    </subcellularLocation>
</comment>
<organism evidence="7">
    <name type="scientific">Thermofilum pendens</name>
    <dbReference type="NCBI Taxonomy" id="2269"/>
    <lineage>
        <taxon>Archaea</taxon>
        <taxon>Thermoproteota</taxon>
        <taxon>Thermoprotei</taxon>
        <taxon>Thermofilales</taxon>
        <taxon>Thermofilaceae</taxon>
        <taxon>Thermofilum</taxon>
    </lineage>
</organism>
<evidence type="ECO:0000256" key="2">
    <source>
        <dbReference type="ARBA" id="ARBA00022692"/>
    </source>
</evidence>
<protein>
    <submittedName>
        <fullName evidence="7">Multidrug ABC transporter permease</fullName>
    </submittedName>
</protein>
<dbReference type="InterPro" id="IPR047817">
    <property type="entry name" value="ABC2_TM_bact-type"/>
</dbReference>
<dbReference type="GO" id="GO:0043190">
    <property type="term" value="C:ATP-binding cassette (ABC) transporter complex"/>
    <property type="evidence" value="ECO:0007669"/>
    <property type="project" value="InterPro"/>
</dbReference>
<feature type="transmembrane region" description="Helical" evidence="5">
    <location>
        <begin position="139"/>
        <end position="162"/>
    </location>
</feature>
<feature type="transmembrane region" description="Helical" evidence="5">
    <location>
        <begin position="222"/>
        <end position="247"/>
    </location>
</feature>
<dbReference type="PIRSF" id="PIRSF006648">
    <property type="entry name" value="DrrB"/>
    <property type="match status" value="1"/>
</dbReference>
<keyword evidence="2 5" id="KW-0812">Transmembrane</keyword>
<evidence type="ECO:0000256" key="3">
    <source>
        <dbReference type="ARBA" id="ARBA00022989"/>
    </source>
</evidence>
<feature type="transmembrane region" description="Helical" evidence="5">
    <location>
        <begin position="169"/>
        <end position="188"/>
    </location>
</feature>
<accession>A0A7C3WUG2</accession>
<name>A0A7C3WUG2_THEPE</name>
<feature type="transmembrane region" description="Helical" evidence="5">
    <location>
        <begin position="113"/>
        <end position="133"/>
    </location>
</feature>
<dbReference type="InterPro" id="IPR000412">
    <property type="entry name" value="ABC_2_transport"/>
</dbReference>
<dbReference type="PANTHER" id="PTHR43229">
    <property type="entry name" value="NODULATION PROTEIN J"/>
    <property type="match status" value="1"/>
</dbReference>
<proteinExistence type="predicted"/>
<evidence type="ECO:0000259" key="6">
    <source>
        <dbReference type="PROSITE" id="PS51012"/>
    </source>
</evidence>
<evidence type="ECO:0000256" key="5">
    <source>
        <dbReference type="SAM" id="Phobius"/>
    </source>
</evidence>
<gene>
    <name evidence="7" type="ORF">ENV88_07935</name>
</gene>
<evidence type="ECO:0000256" key="4">
    <source>
        <dbReference type="ARBA" id="ARBA00023136"/>
    </source>
</evidence>
<keyword evidence="3 5" id="KW-1133">Transmembrane helix</keyword>
<feature type="transmembrane region" description="Helical" evidence="5">
    <location>
        <begin position="63"/>
        <end position="81"/>
    </location>
</feature>